<dbReference type="PANTHER" id="PTHR12701:SF15">
    <property type="entry name" value="B-CELL RECEPTOR-ASSOCIATED PROTEIN 31"/>
    <property type="match status" value="1"/>
</dbReference>
<feature type="transmembrane region" description="Helical" evidence="12">
    <location>
        <begin position="6"/>
        <end position="28"/>
    </location>
</feature>
<dbReference type="AlphaFoldDB" id="A0A8C9FD39"/>
<evidence type="ECO:0000256" key="7">
    <source>
        <dbReference type="ARBA" id="ARBA00022892"/>
    </source>
</evidence>
<evidence type="ECO:0000313" key="17">
    <source>
        <dbReference type="Proteomes" id="UP000694428"/>
    </source>
</evidence>
<evidence type="ECO:0000256" key="13">
    <source>
        <dbReference type="SAM" id="Coils"/>
    </source>
</evidence>
<name>A0A8C9FD39_PAVCR</name>
<evidence type="ECO:0000313" key="16">
    <source>
        <dbReference type="Ensembl" id="ENSPSTP00000011859.1"/>
    </source>
</evidence>
<dbReference type="FunFam" id="1.20.5.110:FF:000011">
    <property type="entry name" value="B-cell receptor-associated protein 29"/>
    <property type="match status" value="1"/>
</dbReference>
<evidence type="ECO:0000256" key="9">
    <source>
        <dbReference type="ARBA" id="ARBA00022989"/>
    </source>
</evidence>
<comment type="subcellular location">
    <subcellularLocation>
        <location evidence="1 12">Endoplasmic reticulum membrane</location>
        <topology evidence="1 12">Multi-pass membrane protein</topology>
    </subcellularLocation>
</comment>
<evidence type="ECO:0000256" key="11">
    <source>
        <dbReference type="ARBA" id="ARBA00023136"/>
    </source>
</evidence>
<keyword evidence="11 12" id="KW-0472">Membrane</keyword>
<protein>
    <recommendedName>
        <fullName evidence="12">Endoplasmic reticulum transmembrane protein</fullName>
    </recommendedName>
</protein>
<evidence type="ECO:0000256" key="12">
    <source>
        <dbReference type="RuleBase" id="RU367026"/>
    </source>
</evidence>
<evidence type="ECO:0000256" key="8">
    <source>
        <dbReference type="ARBA" id="ARBA00022927"/>
    </source>
</evidence>
<feature type="domain" description="BAP29/BAP31 transmembrane" evidence="14">
    <location>
        <begin position="1"/>
        <end position="134"/>
    </location>
</feature>
<evidence type="ECO:0000256" key="2">
    <source>
        <dbReference type="ARBA" id="ARBA00007956"/>
    </source>
</evidence>
<dbReference type="InterPro" id="IPR041672">
    <property type="entry name" value="Bap31/Bap29_C"/>
</dbReference>
<keyword evidence="3 12" id="KW-0813">Transport</keyword>
<dbReference type="GO" id="GO:0005789">
    <property type="term" value="C:endoplasmic reticulum membrane"/>
    <property type="evidence" value="ECO:0007669"/>
    <property type="project" value="UniProtKB-SubCell"/>
</dbReference>
<dbReference type="GO" id="GO:0006888">
    <property type="term" value="P:endoplasmic reticulum to Golgi vesicle-mediated transport"/>
    <property type="evidence" value="ECO:0007669"/>
    <property type="project" value="UniProtKB-UniRule"/>
</dbReference>
<evidence type="ECO:0000256" key="10">
    <source>
        <dbReference type="ARBA" id="ARBA00023054"/>
    </source>
</evidence>
<organism evidence="16 17">
    <name type="scientific">Pavo cristatus</name>
    <name type="common">Indian peafowl</name>
    <name type="synonym">Blue peafowl</name>
    <dbReference type="NCBI Taxonomy" id="9049"/>
    <lineage>
        <taxon>Eukaryota</taxon>
        <taxon>Metazoa</taxon>
        <taxon>Chordata</taxon>
        <taxon>Craniata</taxon>
        <taxon>Vertebrata</taxon>
        <taxon>Euteleostomi</taxon>
        <taxon>Archelosauria</taxon>
        <taxon>Archosauria</taxon>
        <taxon>Dinosauria</taxon>
        <taxon>Saurischia</taxon>
        <taxon>Theropoda</taxon>
        <taxon>Coelurosauria</taxon>
        <taxon>Aves</taxon>
        <taxon>Neognathae</taxon>
        <taxon>Galloanserae</taxon>
        <taxon>Galliformes</taxon>
        <taxon>Phasianidae</taxon>
        <taxon>Phasianinae</taxon>
        <taxon>Pavo</taxon>
    </lineage>
</organism>
<dbReference type="InterPro" id="IPR008417">
    <property type="entry name" value="BAP29/BAP31"/>
</dbReference>
<evidence type="ECO:0000256" key="3">
    <source>
        <dbReference type="ARBA" id="ARBA00022448"/>
    </source>
</evidence>
<evidence type="ECO:0000256" key="5">
    <source>
        <dbReference type="ARBA" id="ARBA00022703"/>
    </source>
</evidence>
<evidence type="ECO:0000256" key="4">
    <source>
        <dbReference type="ARBA" id="ARBA00022692"/>
    </source>
</evidence>
<keyword evidence="10 13" id="KW-0175">Coiled coil</keyword>
<keyword evidence="6 12" id="KW-0256">Endoplasmic reticulum</keyword>
<dbReference type="PANTHER" id="PTHR12701">
    <property type="entry name" value="BCR-ASSOCIATED PROTEIN, BAP"/>
    <property type="match status" value="1"/>
</dbReference>
<proteinExistence type="inferred from homology"/>
<keyword evidence="17" id="KW-1185">Reference proteome</keyword>
<keyword evidence="5" id="KW-0053">Apoptosis</keyword>
<dbReference type="Proteomes" id="UP000694428">
    <property type="component" value="Unplaced"/>
</dbReference>
<keyword evidence="4 12" id="KW-0812">Transmembrane</keyword>
<keyword evidence="7 12" id="KW-0931">ER-Golgi transport</keyword>
<evidence type="ECO:0000259" key="15">
    <source>
        <dbReference type="Pfam" id="PF18035"/>
    </source>
</evidence>
<reference evidence="16" key="2">
    <citation type="submission" date="2025-09" db="UniProtKB">
        <authorList>
            <consortium name="Ensembl"/>
        </authorList>
    </citation>
    <scope>IDENTIFICATION</scope>
</reference>
<evidence type="ECO:0000256" key="1">
    <source>
        <dbReference type="ARBA" id="ARBA00004477"/>
    </source>
</evidence>
<feature type="domain" description="Bap31/Bap29 cytoplasmic coiled-coil" evidence="15">
    <location>
        <begin position="184"/>
        <end position="243"/>
    </location>
</feature>
<dbReference type="GO" id="GO:0070973">
    <property type="term" value="P:protein localization to endoplasmic reticulum exit site"/>
    <property type="evidence" value="ECO:0007669"/>
    <property type="project" value="UniProtKB-UniRule"/>
</dbReference>
<reference evidence="16" key="1">
    <citation type="submission" date="2025-08" db="UniProtKB">
        <authorList>
            <consortium name="Ensembl"/>
        </authorList>
    </citation>
    <scope>IDENTIFICATION</scope>
</reference>
<accession>A0A8C9FD39</accession>
<dbReference type="Pfam" id="PF05529">
    <property type="entry name" value="Bap31"/>
    <property type="match status" value="1"/>
</dbReference>
<feature type="transmembrane region" description="Helical" evidence="12">
    <location>
        <begin position="40"/>
        <end position="64"/>
    </location>
</feature>
<keyword evidence="8 12" id="KW-0653">Protein transport</keyword>
<dbReference type="GO" id="GO:0006915">
    <property type="term" value="P:apoptotic process"/>
    <property type="evidence" value="ECO:0007669"/>
    <property type="project" value="UniProtKB-KW"/>
</dbReference>
<dbReference type="Gene3D" id="1.20.5.110">
    <property type="match status" value="1"/>
</dbReference>
<sequence length="243" mass="27547">MSLQWTVVATFLYAEVFLVLLLCVPFVSPTRWQKIFKSRLVGLAVAYGNTAFVVLIVILVLLLLDAYRETRKYNASERAALPTTPGALEHFHMRLFRAQRNLYLAGFALLLSFLLRRLVTLISQQALLGASSQAFRKQAEGASQAARRYMEDNEALRKVKWGGGFVWGDTAPPSRAENESLKAKVEKLKEELAASKRTLEKAENEVQAMRRQAEGLTREYDRLLEQHARLQAAHDGPRDKKEE</sequence>
<dbReference type="Ensembl" id="ENSPSTT00000012438.1">
    <property type="protein sequence ID" value="ENSPSTP00000011859.1"/>
    <property type="gene ID" value="ENSPSTG00000008336.1"/>
</dbReference>
<feature type="transmembrane region" description="Helical" evidence="12">
    <location>
        <begin position="102"/>
        <end position="119"/>
    </location>
</feature>
<dbReference type="InterPro" id="IPR040463">
    <property type="entry name" value="BAP29/BAP31_N"/>
</dbReference>
<evidence type="ECO:0000256" key="6">
    <source>
        <dbReference type="ARBA" id="ARBA00022824"/>
    </source>
</evidence>
<comment type="similarity">
    <text evidence="2 12">Belongs to the BCAP29/BCAP31 family.</text>
</comment>
<keyword evidence="9 12" id="KW-1133">Transmembrane helix</keyword>
<comment type="function">
    <text evidence="12">May play a role in anterograde transport of membrane proteins from the endoplasmic reticulum to the Golgi.</text>
</comment>
<dbReference type="Pfam" id="PF18035">
    <property type="entry name" value="Bap31_Bap29_C"/>
    <property type="match status" value="1"/>
</dbReference>
<feature type="coiled-coil region" evidence="13">
    <location>
        <begin position="178"/>
        <end position="233"/>
    </location>
</feature>
<dbReference type="GO" id="GO:0006886">
    <property type="term" value="P:intracellular protein transport"/>
    <property type="evidence" value="ECO:0007669"/>
    <property type="project" value="UniProtKB-UniRule"/>
</dbReference>
<evidence type="ECO:0000259" key="14">
    <source>
        <dbReference type="Pfam" id="PF05529"/>
    </source>
</evidence>